<feature type="region of interest" description="Disordered" evidence="5">
    <location>
        <begin position="209"/>
        <end position="237"/>
    </location>
</feature>
<dbReference type="GO" id="GO:0017022">
    <property type="term" value="F:myosin binding"/>
    <property type="evidence" value="ECO:0007669"/>
    <property type="project" value="TreeGrafter"/>
</dbReference>
<evidence type="ECO:0000256" key="3">
    <source>
        <dbReference type="ARBA" id="ARBA00023128"/>
    </source>
</evidence>
<dbReference type="OrthoDB" id="10067624at2759"/>
<evidence type="ECO:0000256" key="2">
    <source>
        <dbReference type="ARBA" id="ARBA00023054"/>
    </source>
</evidence>
<accession>A0A7I8W489</accession>
<comment type="caution">
    <text evidence="7">The sequence shown here is derived from an EMBL/GenBank/DDBJ whole genome shotgun (WGS) entry which is preliminary data.</text>
</comment>
<sequence>MTKSEIFIAENGKPLKFYLSPCDIRDSLRKKIMDHGGELVFRNCRENVIKLTSPGSQASKGEVSIDFIHESIAKKKKLNLDDYTNKSSDQEVCNDVMAAVSPKSEQRVIHKYRYLANKERAILLRNFRRQAYTRSDDEAIIKYVWRSNGARLVRGRSLWTNLQDKLPKQLRGRTWMSLRERYLKIILPNLKNYQLAQNQYDILSQAKREDSSKSYSSLNPGSFADDSDDEEGVKKHKPFREKSVKILNKSDKLLTESPAITPGVKRKANALKVGPKNKDFTHSVESGHIEKERPGRLNKTQLNEENDNYRVTRSCKNRELLSHKRKKKCSTDNVSVTKSPKAPKKLQNSGNSISKLLSASDYIEFDKSTFQKNFANEILETSKNSLGLTTKAMMYWAVTSVKLATDGKQNTEESVYEDLGELNLKDSRHTHRYSDSATLTDICCNRELDEVSLVSLIKETIPQYRLRADTFTDFGGYANSDWIHTPVLPSDHDLPLSVEVIEETLNYFILCGDRLTQMTKTYNDIDAVTHLLEEKEKDLELAARIGQSLLERNKQLESLSENLECQLEDATEKSKQLQHELCMKDSLLHSYLQSDQETDVLESEQRKSDGRGVVYLEALQKKVNFLERENECLKERTVHCLTDTDQLVSKEEALVQELMKELEVSRTNSNNFQTEVANHLEIIHDQEEKILFLENEISLVRETVKKLSDENNELIIIIEHGKETERLLSIKLTEAAEKLNEMEISFEEKCRELNDINLRSMSDHCSFHYSSNTESLLNELRTSVCKDPNDPDGKFIRQMQTQQENAISTLKCVNKSQQSEFTYEMSQGCLNQGSMFFTDCDRESSMVSEQQSQNSWERELGNFSSRRCSSFGADFSSKSSVSLPGLSSIFRHSEKLQLIKPIKGSITMEHWQRLAHSDLTTILNFRPGITSKFCKEINHSVTQDQLLPRNFLKEKRSSDSIWKKLSLNEESTNRSIGLNCLSDTKSFIQLRNLHNSSTIIDAIGSVAGFSLHEKTDNRRGVRLRYLELSCECHSCDGNNLCDTCKCLKITSYI</sequence>
<dbReference type="Gene3D" id="1.10.10.60">
    <property type="entry name" value="Homeodomain-like"/>
    <property type="match status" value="1"/>
</dbReference>
<reference evidence="7 8" key="1">
    <citation type="submission" date="2020-08" db="EMBL/GenBank/DDBJ databases">
        <authorList>
            <person name="Hejnol A."/>
        </authorList>
    </citation>
    <scope>NUCLEOTIDE SEQUENCE [LARGE SCALE GENOMIC DNA]</scope>
</reference>
<dbReference type="Pfam" id="PF08914">
    <property type="entry name" value="Myb_Rap1"/>
    <property type="match status" value="1"/>
</dbReference>
<name>A0A7I8W489_9ANNE</name>
<keyword evidence="3" id="KW-0496">Mitochondrion</keyword>
<dbReference type="InterPro" id="IPR009057">
    <property type="entry name" value="Homeodomain-like_sf"/>
</dbReference>
<dbReference type="InterPro" id="IPR006933">
    <property type="entry name" value="HAP1_N"/>
</dbReference>
<comment type="subcellular location">
    <subcellularLocation>
        <location evidence="1">Mitochondrion</location>
    </subcellularLocation>
</comment>
<evidence type="ECO:0000256" key="1">
    <source>
        <dbReference type="ARBA" id="ARBA00004173"/>
    </source>
</evidence>
<evidence type="ECO:0000313" key="8">
    <source>
        <dbReference type="Proteomes" id="UP000549394"/>
    </source>
</evidence>
<evidence type="ECO:0000313" key="7">
    <source>
        <dbReference type="EMBL" id="CAD5122703.1"/>
    </source>
</evidence>
<keyword evidence="2 4" id="KW-0175">Coiled coil</keyword>
<dbReference type="Pfam" id="PF04849">
    <property type="entry name" value="HAP1_N"/>
    <property type="match status" value="1"/>
</dbReference>
<feature type="coiled-coil region" evidence="4">
    <location>
        <begin position="546"/>
        <end position="580"/>
    </location>
</feature>
<dbReference type="InterPro" id="IPR015010">
    <property type="entry name" value="TERF2IP_Myb"/>
</dbReference>
<evidence type="ECO:0000256" key="4">
    <source>
        <dbReference type="SAM" id="Coils"/>
    </source>
</evidence>
<evidence type="ECO:0000259" key="6">
    <source>
        <dbReference type="SMART" id="SM01424"/>
    </source>
</evidence>
<gene>
    <name evidence="7" type="ORF">DGYR_LOCUS10480</name>
</gene>
<dbReference type="GO" id="GO:0006605">
    <property type="term" value="P:protein targeting"/>
    <property type="evidence" value="ECO:0007669"/>
    <property type="project" value="TreeGrafter"/>
</dbReference>
<dbReference type="GO" id="GO:0005739">
    <property type="term" value="C:mitochondrion"/>
    <property type="evidence" value="ECO:0007669"/>
    <property type="project" value="UniProtKB-SubCell"/>
</dbReference>
<organism evidence="7 8">
    <name type="scientific">Dimorphilus gyrociliatus</name>
    <dbReference type="NCBI Taxonomy" id="2664684"/>
    <lineage>
        <taxon>Eukaryota</taxon>
        <taxon>Metazoa</taxon>
        <taxon>Spiralia</taxon>
        <taxon>Lophotrochozoa</taxon>
        <taxon>Annelida</taxon>
        <taxon>Polychaeta</taxon>
        <taxon>Polychaeta incertae sedis</taxon>
        <taxon>Dinophilidae</taxon>
        <taxon>Dimorphilus</taxon>
    </lineage>
</organism>
<dbReference type="GO" id="GO:0031410">
    <property type="term" value="C:cytoplasmic vesicle"/>
    <property type="evidence" value="ECO:0007669"/>
    <property type="project" value="TreeGrafter"/>
</dbReference>
<feature type="coiled-coil region" evidence="4">
    <location>
        <begin position="616"/>
        <end position="710"/>
    </location>
</feature>
<protein>
    <submittedName>
        <fullName evidence="7">DgyrCDS11111</fullName>
    </submittedName>
</protein>
<dbReference type="AlphaFoldDB" id="A0A7I8W489"/>
<dbReference type="GO" id="GO:0047496">
    <property type="term" value="P:vesicle transport along microtubule"/>
    <property type="evidence" value="ECO:0007669"/>
    <property type="project" value="TreeGrafter"/>
</dbReference>
<dbReference type="EMBL" id="CAJFCJ010000018">
    <property type="protein sequence ID" value="CAD5122703.1"/>
    <property type="molecule type" value="Genomic_DNA"/>
</dbReference>
<dbReference type="PANTHER" id="PTHR15751:SF12">
    <property type="entry name" value="TRAFFICKING KINESIN-BINDING PROTEIN MILT"/>
    <property type="match status" value="1"/>
</dbReference>
<dbReference type="SUPFAM" id="SSF46689">
    <property type="entry name" value="Homeodomain-like"/>
    <property type="match status" value="1"/>
</dbReference>
<dbReference type="SMART" id="SM01424">
    <property type="entry name" value="HAP1_N"/>
    <property type="match status" value="1"/>
</dbReference>
<feature type="domain" description="HAP1 N-terminal" evidence="6">
    <location>
        <begin position="458"/>
        <end position="759"/>
    </location>
</feature>
<dbReference type="InterPro" id="IPR051946">
    <property type="entry name" value="Intracell_Traff-Reg"/>
</dbReference>
<feature type="compositionally biased region" description="Basic and acidic residues" evidence="5">
    <location>
        <begin position="276"/>
        <end position="295"/>
    </location>
</feature>
<feature type="region of interest" description="Disordered" evidence="5">
    <location>
        <begin position="266"/>
        <end position="305"/>
    </location>
</feature>
<dbReference type="GO" id="GO:0048311">
    <property type="term" value="P:mitochondrion distribution"/>
    <property type="evidence" value="ECO:0007669"/>
    <property type="project" value="TreeGrafter"/>
</dbReference>
<evidence type="ECO:0000256" key="5">
    <source>
        <dbReference type="SAM" id="MobiDB-lite"/>
    </source>
</evidence>
<proteinExistence type="predicted"/>
<dbReference type="Proteomes" id="UP000549394">
    <property type="component" value="Unassembled WGS sequence"/>
</dbReference>
<keyword evidence="8" id="KW-1185">Reference proteome</keyword>
<dbReference type="PANTHER" id="PTHR15751">
    <property type="entry name" value="TRAFFICKING KINESIN-BINDING PROTEIN"/>
    <property type="match status" value="1"/>
</dbReference>